<dbReference type="GO" id="GO:0003676">
    <property type="term" value="F:nucleic acid binding"/>
    <property type="evidence" value="ECO:0007669"/>
    <property type="project" value="InterPro"/>
</dbReference>
<evidence type="ECO:0000256" key="1">
    <source>
        <dbReference type="ARBA" id="ARBA00022722"/>
    </source>
</evidence>
<protein>
    <recommendedName>
        <fullName evidence="4">Exonuclease domain-containing protein</fullName>
    </recommendedName>
</protein>
<dbReference type="AlphaFoldDB" id="A0A7J7L7R4"/>
<accession>A0A7J7L7R4</accession>
<dbReference type="PANTHER" id="PTHR23044">
    <property type="entry name" value="3'-5' EXONUCLEASE ERI1-RELATED"/>
    <property type="match status" value="1"/>
</dbReference>
<comment type="caution">
    <text evidence="5">The sequence shown here is derived from an EMBL/GenBank/DDBJ whole genome shotgun (WGS) entry which is preliminary data.</text>
</comment>
<dbReference type="SUPFAM" id="SSF53098">
    <property type="entry name" value="Ribonuclease H-like"/>
    <property type="match status" value="1"/>
</dbReference>
<dbReference type="EMBL" id="JACGCM010002558">
    <property type="protein sequence ID" value="KAF6138676.1"/>
    <property type="molecule type" value="Genomic_DNA"/>
</dbReference>
<evidence type="ECO:0000259" key="4">
    <source>
        <dbReference type="Pfam" id="PF00929"/>
    </source>
</evidence>
<dbReference type="OrthoDB" id="448399at2759"/>
<keyword evidence="6" id="KW-1185">Reference proteome</keyword>
<keyword evidence="2" id="KW-0378">Hydrolase</keyword>
<dbReference type="InterPro" id="IPR013520">
    <property type="entry name" value="Ribonucl_H"/>
</dbReference>
<dbReference type="Proteomes" id="UP000541444">
    <property type="component" value="Unassembled WGS sequence"/>
</dbReference>
<name>A0A7J7L7R4_9MAGN</name>
<evidence type="ECO:0000256" key="3">
    <source>
        <dbReference type="ARBA" id="ARBA00022839"/>
    </source>
</evidence>
<organism evidence="5 6">
    <name type="scientific">Kingdonia uniflora</name>
    <dbReference type="NCBI Taxonomy" id="39325"/>
    <lineage>
        <taxon>Eukaryota</taxon>
        <taxon>Viridiplantae</taxon>
        <taxon>Streptophyta</taxon>
        <taxon>Embryophyta</taxon>
        <taxon>Tracheophyta</taxon>
        <taxon>Spermatophyta</taxon>
        <taxon>Magnoliopsida</taxon>
        <taxon>Ranunculales</taxon>
        <taxon>Circaeasteraceae</taxon>
        <taxon>Kingdonia</taxon>
    </lineage>
</organism>
<dbReference type="Pfam" id="PF00929">
    <property type="entry name" value="RNase_T"/>
    <property type="match status" value="1"/>
</dbReference>
<dbReference type="PANTHER" id="PTHR23044:SF61">
    <property type="entry name" value="3'-5' EXORIBONUCLEASE 1-RELATED"/>
    <property type="match status" value="1"/>
</dbReference>
<sequence length="218" mass="24561">MEAGKLMTGALLGKVNGMEVELTLGLVNKEGTLKMSLVECDCNVNDISITLVGKASWISSDKIGATIYLDMTIDVLDDNRILQVACISVISINLAYQEFQYFVVIDFEATCDKGKNPHPQEIIEVPFVLVNSVNGQIEAFFQTYVRPTFHQHLTDFCKELTSIHQIQADRGVSLSEALLMHDKWLEDKDIKNTNFAVVTWSNWDCRIMLESRVPLQED</sequence>
<dbReference type="InterPro" id="IPR047201">
    <property type="entry name" value="ERI-1_3'hExo-like"/>
</dbReference>
<evidence type="ECO:0000313" key="5">
    <source>
        <dbReference type="EMBL" id="KAF6138676.1"/>
    </source>
</evidence>
<gene>
    <name evidence="5" type="ORF">GIB67_009870</name>
</gene>
<dbReference type="CDD" id="cd06133">
    <property type="entry name" value="ERI-1_3'hExo_like"/>
    <property type="match status" value="1"/>
</dbReference>
<dbReference type="GO" id="GO:0000175">
    <property type="term" value="F:3'-5'-RNA exonuclease activity"/>
    <property type="evidence" value="ECO:0007669"/>
    <property type="project" value="InterPro"/>
</dbReference>
<dbReference type="Gene3D" id="3.15.10.10">
    <property type="entry name" value="Bactericidal permeability-increasing protein, domain 1"/>
    <property type="match status" value="1"/>
</dbReference>
<proteinExistence type="predicted"/>
<keyword evidence="1" id="KW-0540">Nuclease</keyword>
<feature type="domain" description="Exonuclease" evidence="4">
    <location>
        <begin position="103"/>
        <end position="214"/>
    </location>
</feature>
<evidence type="ECO:0000313" key="6">
    <source>
        <dbReference type="Proteomes" id="UP000541444"/>
    </source>
</evidence>
<reference evidence="5 6" key="1">
    <citation type="journal article" date="2020" name="IScience">
        <title>Genome Sequencing of the Endangered Kingdonia uniflora (Circaeasteraceae, Ranunculales) Reveals Potential Mechanisms of Evolutionary Specialization.</title>
        <authorList>
            <person name="Sun Y."/>
            <person name="Deng T."/>
            <person name="Zhang A."/>
            <person name="Moore M.J."/>
            <person name="Landis J.B."/>
            <person name="Lin N."/>
            <person name="Zhang H."/>
            <person name="Zhang X."/>
            <person name="Huang J."/>
            <person name="Zhang X."/>
            <person name="Sun H."/>
            <person name="Wang H."/>
        </authorList>
    </citation>
    <scope>NUCLEOTIDE SEQUENCE [LARGE SCALE GENOMIC DNA]</scope>
    <source>
        <strain evidence="5">TB1705</strain>
        <tissue evidence="5">Leaf</tissue>
    </source>
</reference>
<evidence type="ECO:0000256" key="2">
    <source>
        <dbReference type="ARBA" id="ARBA00022801"/>
    </source>
</evidence>
<dbReference type="InterPro" id="IPR036397">
    <property type="entry name" value="RNaseH_sf"/>
</dbReference>
<dbReference type="Gene3D" id="3.30.420.10">
    <property type="entry name" value="Ribonuclease H-like superfamily/Ribonuclease H"/>
    <property type="match status" value="1"/>
</dbReference>
<dbReference type="InterPro" id="IPR012337">
    <property type="entry name" value="RNaseH-like_sf"/>
</dbReference>
<keyword evidence="3" id="KW-0269">Exonuclease</keyword>
<dbReference type="InterPro" id="IPR051274">
    <property type="entry name" value="3-5_Exoribonuclease"/>
</dbReference>